<gene>
    <name evidence="1" type="ORF">MmTuc01_1589</name>
</gene>
<dbReference type="AlphaFoldDB" id="M1P928"/>
<evidence type="ECO:0000313" key="1">
    <source>
        <dbReference type="EMBL" id="AGF96947.1"/>
    </source>
</evidence>
<reference evidence="1 2" key="1">
    <citation type="journal article" date="2013" name="Genome Announc.">
        <title>Complete Genome of a Methanosarcina mazei Strain Isolated from Sediment Samples from an Amazonian Flooded Area.</title>
        <authorList>
            <person name="Assis das Gracas D."/>
            <person name="Thiago Juca Ramos R."/>
            <person name="Vieira Araujo A.C."/>
            <person name="Zahlouth R."/>
            <person name="Ribeiro Carneiro A."/>
            <person name="Souza Lopes T."/>
            <person name="Azevedo Barauna R."/>
            <person name="Azevedo V."/>
            <person name="Cruz Schneider M.P."/>
            <person name="Pellizari V.H."/>
            <person name="Silva A."/>
        </authorList>
    </citation>
    <scope>NUCLEOTIDE SEQUENCE [LARGE SCALE GENOMIC DNA]</scope>
    <source>
        <strain evidence="1 2">Tuc01</strain>
    </source>
</reference>
<sequence>MRSFSFYCSAASLVMEYSKFSVSPARIKIVQPHAAPGTLWTSTKTVQISTKPVILF</sequence>
<dbReference type="KEGG" id="mmaz:MmTuc01_1589"/>
<organism evidence="1 2">
    <name type="scientific">Methanosarcina mazei Tuc01</name>
    <dbReference type="NCBI Taxonomy" id="1236903"/>
    <lineage>
        <taxon>Archaea</taxon>
        <taxon>Methanobacteriati</taxon>
        <taxon>Methanobacteriota</taxon>
        <taxon>Stenosarchaea group</taxon>
        <taxon>Methanomicrobia</taxon>
        <taxon>Methanosarcinales</taxon>
        <taxon>Methanosarcinaceae</taxon>
        <taxon>Methanosarcina</taxon>
    </lineage>
</organism>
<name>M1P928_METMZ</name>
<dbReference type="EMBL" id="CP004144">
    <property type="protein sequence ID" value="AGF96947.1"/>
    <property type="molecule type" value="Genomic_DNA"/>
</dbReference>
<dbReference type="BioCyc" id="MMAZ1236903:G139K-1515-MONOMER"/>
<proteinExistence type="predicted"/>
<protein>
    <submittedName>
        <fullName evidence="1">Uncharacterized protein</fullName>
    </submittedName>
</protein>
<dbReference type="HOGENOM" id="CLU_3003167_0_0_2"/>
<accession>M1P928</accession>
<dbReference type="Proteomes" id="UP000011718">
    <property type="component" value="Chromosome"/>
</dbReference>
<evidence type="ECO:0000313" key="2">
    <source>
        <dbReference type="Proteomes" id="UP000011718"/>
    </source>
</evidence>